<dbReference type="PRINTS" id="PR00205">
    <property type="entry name" value="CADHERIN"/>
</dbReference>
<dbReference type="Proteomes" id="UP000095280">
    <property type="component" value="Unplaced"/>
</dbReference>
<dbReference type="InterPro" id="IPR015919">
    <property type="entry name" value="Cadherin-like_sf"/>
</dbReference>
<dbReference type="SMART" id="SM00112">
    <property type="entry name" value="CA"/>
    <property type="match status" value="16"/>
</dbReference>
<dbReference type="Gene3D" id="2.60.40.60">
    <property type="entry name" value="Cadherins"/>
    <property type="match status" value="15"/>
</dbReference>
<feature type="domain" description="EGF-like" evidence="15">
    <location>
        <begin position="2608"/>
        <end position="2647"/>
    </location>
</feature>
<feature type="domain" description="Cadherin" evidence="16">
    <location>
        <begin position="427"/>
        <end position="529"/>
    </location>
</feature>
<dbReference type="CDD" id="cd00054">
    <property type="entry name" value="EGF_CA"/>
    <property type="match status" value="2"/>
</dbReference>
<dbReference type="GO" id="GO:0005886">
    <property type="term" value="C:plasma membrane"/>
    <property type="evidence" value="ECO:0007669"/>
    <property type="project" value="UniProtKB-SubCell"/>
</dbReference>
<feature type="region of interest" description="Disordered" evidence="12">
    <location>
        <begin position="3791"/>
        <end position="3815"/>
    </location>
</feature>
<feature type="domain" description="Cadherin" evidence="16">
    <location>
        <begin position="1741"/>
        <end position="1859"/>
    </location>
</feature>
<dbReference type="PROSITE" id="PS50026">
    <property type="entry name" value="EGF_3"/>
    <property type="match status" value="4"/>
</dbReference>
<feature type="domain" description="Cadherin" evidence="16">
    <location>
        <begin position="901"/>
        <end position="1002"/>
    </location>
</feature>
<feature type="region of interest" description="Disordered" evidence="12">
    <location>
        <begin position="3827"/>
        <end position="3883"/>
    </location>
</feature>
<evidence type="ECO:0000256" key="7">
    <source>
        <dbReference type="ARBA" id="ARBA00023136"/>
    </source>
</evidence>
<feature type="region of interest" description="Disordered" evidence="12">
    <location>
        <begin position="1336"/>
        <end position="1568"/>
    </location>
</feature>
<feature type="domain" description="Cadherin" evidence="16">
    <location>
        <begin position="747"/>
        <end position="841"/>
    </location>
</feature>
<dbReference type="Pfam" id="PF00008">
    <property type="entry name" value="EGF"/>
    <property type="match status" value="1"/>
</dbReference>
<name>A0A1I8I8X1_9PLAT</name>
<keyword evidence="3" id="KW-0677">Repeat</keyword>
<dbReference type="Gene3D" id="2.60.120.200">
    <property type="match status" value="1"/>
</dbReference>
<feature type="domain" description="Cadherin" evidence="16">
    <location>
        <begin position="1010"/>
        <end position="1116"/>
    </location>
</feature>
<dbReference type="CDD" id="cd11304">
    <property type="entry name" value="Cadherin_repeat"/>
    <property type="match status" value="16"/>
</dbReference>
<evidence type="ECO:0000256" key="12">
    <source>
        <dbReference type="SAM" id="MobiDB-lite"/>
    </source>
</evidence>
<keyword evidence="4 10" id="KW-0106">Calcium</keyword>
<evidence type="ECO:0000256" key="10">
    <source>
        <dbReference type="PROSITE-ProRule" id="PRU00043"/>
    </source>
</evidence>
<evidence type="ECO:0000259" key="14">
    <source>
        <dbReference type="PROSITE" id="PS50025"/>
    </source>
</evidence>
<keyword evidence="9" id="KW-0325">Glycoprotein</keyword>
<feature type="compositionally biased region" description="Low complexity" evidence="12">
    <location>
        <begin position="1410"/>
        <end position="1423"/>
    </location>
</feature>
<keyword evidence="8 11" id="KW-1015">Disulfide bond</keyword>
<feature type="domain" description="Cadherin" evidence="16">
    <location>
        <begin position="2215"/>
        <end position="2320"/>
    </location>
</feature>
<evidence type="ECO:0000256" key="5">
    <source>
        <dbReference type="ARBA" id="ARBA00022889"/>
    </source>
</evidence>
<feature type="disulfide bond" evidence="11">
    <location>
        <begin position="2909"/>
        <end position="2918"/>
    </location>
</feature>
<dbReference type="WBParaSite" id="maker-uti_cns_0010784-snap-gene-0.6-mRNA-1">
    <property type="protein sequence ID" value="maker-uti_cns_0010784-snap-gene-0.6-mRNA-1"/>
    <property type="gene ID" value="maker-uti_cns_0010784-snap-gene-0.6"/>
</dbReference>
<evidence type="ECO:0000259" key="15">
    <source>
        <dbReference type="PROSITE" id="PS50026"/>
    </source>
</evidence>
<dbReference type="FunFam" id="2.60.40.60:FF:000020">
    <property type="entry name" value="Dachsous cadherin-related 1b"/>
    <property type="match status" value="1"/>
</dbReference>
<feature type="domain" description="EGF-like" evidence="15">
    <location>
        <begin position="2879"/>
        <end position="2919"/>
    </location>
</feature>
<evidence type="ECO:0000259" key="16">
    <source>
        <dbReference type="PROSITE" id="PS50268"/>
    </source>
</evidence>
<feature type="domain" description="Cadherin" evidence="16">
    <location>
        <begin position="635"/>
        <end position="738"/>
    </location>
</feature>
<feature type="compositionally biased region" description="Polar residues" evidence="12">
    <location>
        <begin position="3874"/>
        <end position="3883"/>
    </location>
</feature>
<evidence type="ECO:0000256" key="3">
    <source>
        <dbReference type="ARBA" id="ARBA00022737"/>
    </source>
</evidence>
<evidence type="ECO:0000256" key="8">
    <source>
        <dbReference type="ARBA" id="ARBA00023157"/>
    </source>
</evidence>
<proteinExistence type="predicted"/>
<dbReference type="SMART" id="SM00181">
    <property type="entry name" value="EGF"/>
    <property type="match status" value="4"/>
</dbReference>
<dbReference type="PROSITE" id="PS00232">
    <property type="entry name" value="CADHERIN_1"/>
    <property type="match status" value="3"/>
</dbReference>
<keyword evidence="6 13" id="KW-1133">Transmembrane helix</keyword>
<feature type="domain" description="Cadherin" evidence="16">
    <location>
        <begin position="1215"/>
        <end position="1315"/>
    </location>
</feature>
<reference evidence="18" key="1">
    <citation type="submission" date="2016-11" db="UniProtKB">
        <authorList>
            <consortium name="WormBaseParasite"/>
        </authorList>
    </citation>
    <scope>IDENTIFICATION</scope>
</reference>
<feature type="domain" description="Cadherin" evidence="16">
    <location>
        <begin position="531"/>
        <end position="634"/>
    </location>
</feature>
<feature type="region of interest" description="Disordered" evidence="12">
    <location>
        <begin position="3399"/>
        <end position="3464"/>
    </location>
</feature>
<dbReference type="PROSITE" id="PS00022">
    <property type="entry name" value="EGF_1"/>
    <property type="match status" value="3"/>
</dbReference>
<dbReference type="Gene3D" id="2.10.25.10">
    <property type="entry name" value="Laminin"/>
    <property type="match status" value="3"/>
</dbReference>
<comment type="caution">
    <text evidence="11">Lacks conserved residue(s) required for the propagation of feature annotation.</text>
</comment>
<dbReference type="InterPro" id="IPR000742">
    <property type="entry name" value="EGF"/>
</dbReference>
<dbReference type="SUPFAM" id="SSF49899">
    <property type="entry name" value="Concanavalin A-like lectins/glucanases"/>
    <property type="match status" value="2"/>
</dbReference>
<feature type="region of interest" description="Disordered" evidence="12">
    <location>
        <begin position="3541"/>
        <end position="3561"/>
    </location>
</feature>
<feature type="domain" description="Cadherin" evidence="16">
    <location>
        <begin position="1117"/>
        <end position="1214"/>
    </location>
</feature>
<feature type="domain" description="Cadherin" evidence="16">
    <location>
        <begin position="52"/>
        <end position="108"/>
    </location>
</feature>
<feature type="domain" description="Cadherin" evidence="16">
    <location>
        <begin position="1536"/>
        <end position="1632"/>
    </location>
</feature>
<evidence type="ECO:0000256" key="9">
    <source>
        <dbReference type="ARBA" id="ARBA00023180"/>
    </source>
</evidence>
<feature type="domain" description="EGF-like" evidence="15">
    <location>
        <begin position="2570"/>
        <end position="2606"/>
    </location>
</feature>
<feature type="compositionally biased region" description="Polar residues" evidence="12">
    <location>
        <begin position="1551"/>
        <end position="1568"/>
    </location>
</feature>
<dbReference type="GO" id="GO:0007156">
    <property type="term" value="P:homophilic cell adhesion via plasma membrane adhesion molecules"/>
    <property type="evidence" value="ECO:0007669"/>
    <property type="project" value="InterPro"/>
</dbReference>
<dbReference type="PANTHER" id="PTHR24026">
    <property type="entry name" value="FAT ATYPICAL CADHERIN-RELATED"/>
    <property type="match status" value="1"/>
</dbReference>
<dbReference type="SUPFAM" id="SSF57196">
    <property type="entry name" value="EGF/Laminin"/>
    <property type="match status" value="2"/>
</dbReference>
<evidence type="ECO:0000256" key="11">
    <source>
        <dbReference type="PROSITE-ProRule" id="PRU00076"/>
    </source>
</evidence>
<dbReference type="InterPro" id="IPR001791">
    <property type="entry name" value="Laminin_G"/>
</dbReference>
<feature type="region of interest" description="Disordered" evidence="12">
    <location>
        <begin position="3271"/>
        <end position="3295"/>
    </location>
</feature>
<dbReference type="PROSITE" id="PS50025">
    <property type="entry name" value="LAM_G_DOMAIN"/>
    <property type="match status" value="1"/>
</dbReference>
<dbReference type="GO" id="GO:0005509">
    <property type="term" value="F:calcium ion binding"/>
    <property type="evidence" value="ECO:0007669"/>
    <property type="project" value="UniProtKB-UniRule"/>
</dbReference>
<evidence type="ECO:0000313" key="17">
    <source>
        <dbReference type="Proteomes" id="UP000095280"/>
    </source>
</evidence>
<evidence type="ECO:0000256" key="2">
    <source>
        <dbReference type="ARBA" id="ARBA00022692"/>
    </source>
</evidence>
<feature type="region of interest" description="Disordered" evidence="12">
    <location>
        <begin position="2945"/>
        <end position="2966"/>
    </location>
</feature>
<dbReference type="PROSITE" id="PS50268">
    <property type="entry name" value="CADHERIN_2"/>
    <property type="match status" value="15"/>
</dbReference>
<keyword evidence="17" id="KW-1185">Reference proteome</keyword>
<evidence type="ECO:0000256" key="6">
    <source>
        <dbReference type="ARBA" id="ARBA00022989"/>
    </source>
</evidence>
<feature type="compositionally biased region" description="Basic and acidic residues" evidence="12">
    <location>
        <begin position="3846"/>
        <end position="3857"/>
    </location>
</feature>
<feature type="compositionally biased region" description="Pro residues" evidence="12">
    <location>
        <begin position="3418"/>
        <end position="3429"/>
    </location>
</feature>
<dbReference type="InterPro" id="IPR020894">
    <property type="entry name" value="Cadherin_CS"/>
</dbReference>
<evidence type="ECO:0000256" key="1">
    <source>
        <dbReference type="ARBA" id="ARBA00004370"/>
    </source>
</evidence>
<comment type="subcellular location">
    <subcellularLocation>
        <location evidence="1">Membrane</location>
    </subcellularLocation>
</comment>
<feature type="disulfide bond" evidence="11">
    <location>
        <begin position="2637"/>
        <end position="2646"/>
    </location>
</feature>
<dbReference type="SUPFAM" id="SSF49313">
    <property type="entry name" value="Cadherin-like"/>
    <property type="match status" value="15"/>
</dbReference>
<keyword evidence="2 13" id="KW-0812">Transmembrane</keyword>
<dbReference type="InterPro" id="IPR001881">
    <property type="entry name" value="EGF-like_Ca-bd_dom"/>
</dbReference>
<keyword evidence="7 13" id="KW-0472">Membrane</keyword>
<feature type="domain" description="Laminin G" evidence="14">
    <location>
        <begin position="2680"/>
        <end position="2875"/>
    </location>
</feature>
<dbReference type="PROSITE" id="PS01186">
    <property type="entry name" value="EGF_2"/>
    <property type="match status" value="2"/>
</dbReference>
<feature type="domain" description="Cadherin" evidence="16">
    <location>
        <begin position="1860"/>
        <end position="1976"/>
    </location>
</feature>
<sequence>RSLQRPPVFAEVPGGAFNVSEAAPAGSLVGAVRVQPPDSRLRLASPQLGLPFSLHPASGLLLTAGPLDYEARSHYLLVLVATDTVSGLAATASVAVNILDVNDSPPTCSAVAEVALSAAEASAAVAADSPILRGRPQTRTKARACFEKQKNCGILAGAAGDCSVFSELLLLALGIPCCFFLQLLSQQVRQKRIRSRPGRHRFELLPEMLLLFQSSARPVAGHKYRRFQCLLLAPLSAVTRNPKRRFAATCRSPPLIAAAPRLDCIIESAIGIPRSRHVPRAAEAGASSAISGPALAMPAVSRTQLRPAVFSARMRRPRCAAEARLPRLGIPGPVFMKTDFPLSGLSDGPGLGRNGAASVSLRLAWGSPESLPLRLNSVTGELYLTGPPQPDGASWQFDVEASDGVHTAACRVSVAVAAAPTRTDTPPNSTAEVTVAENSPPGEIFAWQCRFHGNSTPIQYTLAGDIGSSFGLVEKTSGRLRLLKALDREAAAAHSLRLSCACSRPSGPAAATLDLSVLVADENDNSPTFAASSASAVTIARNLPADAPVAQLTATDPDADENGTVAFLLLSHTETFYVDSATGQVRLRSAASDLQGVAGFEVWAEARDRGRLWRSARRLLNVSLAAADICAPVFQQPDFTFWVEEALPSSQLPAFVGRAAATDCDSPALLYQSLDDSVPFSVTTDGGLVRATSAVDRESRPLPFVFTVQAFDNSSPRKSASATVSVSVADRNDNRPRCAWRLAFHLVAEDAPVGLEVGQLVATDSDLGENARLEFGLVDGDGTFAINATNGRLTLRAPLDREQRAEHNLRVRVTDFGAPRLSADCRVRVSVADVNDNSPLSAAAGAFELNVLATETRVSQFFLPCPLIGRPLLCSQQLQTGFSMQGGSQGDNGAAAEGNSGALVGGVRAWDPDAGANGSVTYSLVAGGDSDSVQLDSADSSSGFIYLRRSLDGAAPGSLLSFTVDATDGGGRRTPLPVRLRVLAAPADAALAVAGFANHPAVISVVEGLAEPGRPLANLTAVTGASVAAGSVRYQLLALSRSLSRPSHFQSGLFNADLSVNFLTGQLTVAAPLDSGQVSEYRAVVRAFIPANPGAFATTILTVRVAPSSASTAPSFSRPVFEFELAENLPPPQPLGSLRAAGSGAVRFALVGDSGPFAIDAATGELTTTAQLDREARDTWELNCSVADAATGRVTDFADVHIRVLDDNDRQPFGTSAYFKASVLEDSPVGTRVLQISATDGDTPEFAWLRFSLTSNPDGKFAMDPVSGWVSVADGLDREAQGLYRLGFSVTDGKFSYDSEAEITVGDVNDNAPQFLAANYSFLALPDVQAGSKWGKAGSKWEQAGSKWEQAGSKWGKAGSKWEQAGSKWEQAGSNKWGKAGSKWEQAGSKWGKRQQGSKRAASGNKRAASGKSGQQVGSKGSKWAASENKRAASGNKRAASENKRAASGNKRAASGSKWEQAGSKWEQAGSKWEQAGSKWEQAGSKWESGSKWEQAGSKWEQAGSKWGKAGSKWEQAGSKWGKAGSKWEQAGSSQERSPPSPQAPAAIGSVSATDADQPGSANARLTLSLSGPGSDLFAVDSATGQLSTRQRLQAGAEFPALLLTARDGGRPQKSATASLTVRVLTAELPVMNASELTLPIPVTLGAGQSLVRVGATFSQEGPAGGLTFSLVGGNGSDWLSLDASTGWVSLRRALDSAMAGQRLQLLVGAASTANAAVKAQRPTRLNFVLTLPNSHGPVIAPGAYQASVAETAGPGTLLFSIDVSDGDSGINGQGAHAITQVDLSIQRVTPSLGLELRIDPAKAGAYQLLLASGSGLDFERARSHSVSLLAADRAYARRTADAALTLLVVDVNDSPPRFASREFFARVAENSPAGHALLNLSASDADDSPANSQISFGIAAADGNASSTPLPFATSPSSGLVSTTGPLDFEARSWHRLVATAWNPGSSGVTTASASVYVEVGSENEFAPQPEPPSLQLRLRPGVDSPGKVLGRVRASDADAGPAGRLRFALVAADPSAAVGLVTVNHDTGHVVVAAVPPGSPAAAVRSRCTLTVQVSNPGPYRDALVAQVPVRIDIDDGNDPPVFAAPAFTAAISEAVPVGANVTRAIAEDPDSAPGDRDFRFALAEATEAPFSVDPATGQYCSPTTPVLHFLDHRFEPTARPSPGARGGPLDRETRPRFNLTLLAIDSGSPALTATARLLVTLTDVNDSGPRFEPAVPRLVVQEGLWPGAIVGRLAEFATDPDELGHGAPFSFRPVADDRFTVGADGLVVTKATLDREALQVAQLAVVVTDVGGVSATLTFQVEIADVNDNPSSSRPQSLLVSAYQGLPPRGPLARLLPTDLDTSGSYQCALLTGPPGLLLADTCEVYLLSTASLQADVIYQLTVRQHDGRHPAVVSDLTLTLQSVGSEALASSVVLALSASPAAAAAQWTQLSQAVLRSLPSGAQPLLVSLAATADAAALRVAFRKSSGQPAGFLSTETVVAALSKPKASTDIKALTGLSLVAVETRFCTAYPCKRPAAWCSFAPAADPQAPSAAFEAASVGLAAPSVSDVETCSCPAGAAGPGCGLSTAGCAAGFCQNGGLCFSEGGALRCLCGPQFTGDRCQFGAQRCRSSPCRNGGACQEMPGSDSGFACACPAGWAGRLCETPANLCDTGGGPSRCQNGGTCLPAFNDFRCSCTFGFYGNACETAAWGFYEGSHAALRLRHPAEFSLDFELAMAADSALLLLQPLSDSAWLSLQFGSGRLSASLHQDGRLLLSESLAAAFIGKTAWTRLSLARSGRLLTVSATRCGPSASDACPACQSTSCRLSLNLTDSAAALGTGQLLLGGLPASLRRLPPGLAAFDFVGCLRRLSPSAGDFDNEAASYSGVSRNSCPRPDSPPCSAPGVCGGSGVGARCVDEWWRARCDCPAGRYPPACSPVLTGFSLGAGSQVVYTQRPSYLRAKDGSVGRRRRRRDVSSTLPSPSAGWSTLALKAKANGLTANPQLLLVSRSSATQFTMLLLSSAGLRVVSVNNSARIDATHPATLSAGRPISVSLARRSSTGDLSLGLDSAFVSVGGAGSGSHDFLGDDVVSLGLGSGVGASLDGRALAAFTGCAADLRLDGEPLPIGAGLTARFSAAVVGSVAADCPSDVCLITDCPRGFQCTENPAVWGDASCSRTGGLTDDQLKVAIAVPGVLGVLLLSLLVLLFAVLRRRYRAKAKASAAASSTSTMLEPRLQTQHRQFVYSTPQSRDAIGSTKSNQDSGFSESALIRQHIRAELEAVRAARHFASGGEGGDSTLDDDNEDDPYELGPAEQYDLENASSIAASDVDALRHYRNLRAAAAMPRLPEDPAAVAAAAGSPSLQSRVYERCGSAASSDDYGSARRGPRFPFAYRQQQLPPPAATGLTLEDIRRLARRGGSPADAVSCSDTDGASSGPPPPPPPPLPPGRVNRGFQHSGSVGDPLSDSAAQLLHGASPSPPLQQQQLESLIGWSPSVEFQRLAPVFSDLGCLPHSHTQEEFLLLLRHQWHDLSSAVFVGSGFVSGRGSAALPEVVKADAGDGEVQQAEAQRSGPEHGDKHALGLAGGVPGSSATASSCPALRQTQTQTLAMLAVIRRMRRLGRPRLLSMGAVRPPLGARKQPRMRLALRLSRLHGQPAFRMANATAAPARPTSAVATPVAAEAVRPSDLSASEKHLQVMLRPVKSTHRFMLRPVKSTYKSMLRPVKSTYKSILVAGGGTNEGGRDWKLRPGSGGGRVAENAEDDGEQKCQVSGAKNQCEQEKADEVAKSVVFAEVALLTVSGSERAVEFHPEAEQNPTGHGQEHGGGGQDRAGHGEPRIVAQLSVRAAATPAEQQRSQAWNRFHGSREDAEPRSVRVGDTAVCQQKKAEGDSSESADCQTGA</sequence>
<feature type="domain" description="Cadherin" evidence="16">
    <location>
        <begin position="1987"/>
        <end position="2090"/>
    </location>
</feature>
<keyword evidence="5" id="KW-0130">Cell adhesion</keyword>
<dbReference type="PANTHER" id="PTHR24026:SF136">
    <property type="entry name" value="PROTOCADHERIN-23"/>
    <property type="match status" value="1"/>
</dbReference>
<evidence type="ECO:0000256" key="13">
    <source>
        <dbReference type="SAM" id="Phobius"/>
    </source>
</evidence>
<keyword evidence="11" id="KW-0245">EGF-like domain</keyword>
<feature type="region of interest" description="Disordered" evidence="12">
    <location>
        <begin position="3724"/>
        <end position="3749"/>
    </location>
</feature>
<protein>
    <submittedName>
        <fullName evidence="18">Cadherin domain-containing protein</fullName>
    </submittedName>
</protein>
<dbReference type="InterPro" id="IPR013320">
    <property type="entry name" value="ConA-like_dom_sf"/>
</dbReference>
<accession>A0A1I8I8X1</accession>
<evidence type="ECO:0000256" key="4">
    <source>
        <dbReference type="ARBA" id="ARBA00022837"/>
    </source>
</evidence>
<dbReference type="SMART" id="SM00179">
    <property type="entry name" value="EGF_CA"/>
    <property type="match status" value="3"/>
</dbReference>
<dbReference type="InterPro" id="IPR002126">
    <property type="entry name" value="Cadherin-like_dom"/>
</dbReference>
<feature type="transmembrane region" description="Helical" evidence="13">
    <location>
        <begin position="3170"/>
        <end position="3193"/>
    </location>
</feature>
<organism evidence="17 18">
    <name type="scientific">Macrostomum lignano</name>
    <dbReference type="NCBI Taxonomy" id="282301"/>
    <lineage>
        <taxon>Eukaryota</taxon>
        <taxon>Metazoa</taxon>
        <taxon>Spiralia</taxon>
        <taxon>Lophotrochozoa</taxon>
        <taxon>Platyhelminthes</taxon>
        <taxon>Rhabditophora</taxon>
        <taxon>Macrostomorpha</taxon>
        <taxon>Macrostomida</taxon>
        <taxon>Macrostomidae</taxon>
        <taxon>Macrostomum</taxon>
    </lineage>
</organism>
<feature type="disulfide bond" evidence="11">
    <location>
        <begin position="2596"/>
        <end position="2605"/>
    </location>
</feature>
<evidence type="ECO:0000313" key="18">
    <source>
        <dbReference type="WBParaSite" id="maker-uti_cns_0010784-snap-gene-0.6-mRNA-1"/>
    </source>
</evidence>
<feature type="compositionally biased region" description="Acidic residues" evidence="12">
    <location>
        <begin position="3280"/>
        <end position="3290"/>
    </location>
</feature>
<feature type="domain" description="Cadherin" evidence="16">
    <location>
        <begin position="2086"/>
        <end position="2214"/>
    </location>
</feature>
<feature type="domain" description="EGF-like" evidence="15">
    <location>
        <begin position="2649"/>
        <end position="2689"/>
    </location>
</feature>
<dbReference type="Pfam" id="PF00028">
    <property type="entry name" value="Cadherin"/>
    <property type="match status" value="7"/>
</dbReference>
<feature type="disulfide bond" evidence="11">
    <location>
        <begin position="2679"/>
        <end position="2688"/>
    </location>
</feature>